<dbReference type="CDD" id="cd08241">
    <property type="entry name" value="QOR1"/>
    <property type="match status" value="1"/>
</dbReference>
<protein>
    <submittedName>
        <fullName evidence="2">NADPH:quinone oxidoreductase family protein</fullName>
    </submittedName>
</protein>
<comment type="caution">
    <text evidence="2">The sequence shown here is derived from an EMBL/GenBank/DDBJ whole genome shotgun (WGS) entry which is preliminary data.</text>
</comment>
<dbReference type="Gene3D" id="3.40.50.720">
    <property type="entry name" value="NAD(P)-binding Rossmann-like Domain"/>
    <property type="match status" value="1"/>
</dbReference>
<dbReference type="SUPFAM" id="SSF50129">
    <property type="entry name" value="GroES-like"/>
    <property type="match status" value="1"/>
</dbReference>
<dbReference type="SUPFAM" id="SSF51735">
    <property type="entry name" value="NAD(P)-binding Rossmann-fold domains"/>
    <property type="match status" value="1"/>
</dbReference>
<dbReference type="InterPro" id="IPR036291">
    <property type="entry name" value="NAD(P)-bd_dom_sf"/>
</dbReference>
<dbReference type="AlphaFoldDB" id="A0A5N8V516"/>
<dbReference type="InterPro" id="IPR051397">
    <property type="entry name" value="Zn-ADH-like_protein"/>
</dbReference>
<dbReference type="PANTHER" id="PTHR43677:SF4">
    <property type="entry name" value="QUINONE OXIDOREDUCTASE-LIKE PROTEIN 2"/>
    <property type="match status" value="1"/>
</dbReference>
<dbReference type="PANTHER" id="PTHR43677">
    <property type="entry name" value="SHORT-CHAIN DEHYDROGENASE/REDUCTASE"/>
    <property type="match status" value="1"/>
</dbReference>
<dbReference type="EMBL" id="VJZD01000004">
    <property type="protein sequence ID" value="MPY30189.1"/>
    <property type="molecule type" value="Genomic_DNA"/>
</dbReference>
<dbReference type="InterPro" id="IPR013154">
    <property type="entry name" value="ADH-like_N"/>
</dbReference>
<dbReference type="InterPro" id="IPR013149">
    <property type="entry name" value="ADH-like_C"/>
</dbReference>
<dbReference type="Pfam" id="PF00107">
    <property type="entry name" value="ADH_zinc_N"/>
    <property type="match status" value="1"/>
</dbReference>
<dbReference type="InterPro" id="IPR011032">
    <property type="entry name" value="GroES-like_sf"/>
</dbReference>
<evidence type="ECO:0000259" key="1">
    <source>
        <dbReference type="SMART" id="SM00829"/>
    </source>
</evidence>
<dbReference type="InterPro" id="IPR020843">
    <property type="entry name" value="ER"/>
</dbReference>
<name>A0A5N8V516_9ACTN</name>
<evidence type="ECO:0000313" key="3">
    <source>
        <dbReference type="Proteomes" id="UP000325849"/>
    </source>
</evidence>
<dbReference type="SMART" id="SM00829">
    <property type="entry name" value="PKS_ER"/>
    <property type="match status" value="1"/>
</dbReference>
<keyword evidence="3" id="KW-1185">Reference proteome</keyword>
<organism evidence="2 3">
    <name type="scientific">Streptomyces adustus</name>
    <dbReference type="NCBI Taxonomy" id="1609272"/>
    <lineage>
        <taxon>Bacteria</taxon>
        <taxon>Bacillati</taxon>
        <taxon>Actinomycetota</taxon>
        <taxon>Actinomycetes</taxon>
        <taxon>Kitasatosporales</taxon>
        <taxon>Streptomycetaceae</taxon>
        <taxon>Streptomyces</taxon>
    </lineage>
</organism>
<gene>
    <name evidence="2" type="ORF">FNH09_02325</name>
</gene>
<sequence>MMLTPEESIKRDDREMYSGRAWRLVRFGSPVDSIELQQMIWPEPEPGQVLIRVRAAGAGYPDAMMAAGHFPLLGDPPFGLGEEAAGEVVAVPSGSRFSVGDQVTGITGFLEGWGGYAEYTYLREESTIRIPARMTTEEAGGFPIAFRTAYAGLIDRAPLEADQVLLVLGAAGSSGGAAVQLGKALGATVIAVAGSREKLDFCTRHGADHVVNHRSDDLPVRVKEITSDRGADVIFDPVGGDTASTALQAIARNGRVVLIGVASGKPVALDPMDMLLRNYSAVGVLATPGSAAAEAVVWERLADLADRGALSTPVGRVYEFWEVPEMIAQQTAPAAGKSVVRITSE</sequence>
<reference evidence="2 3" key="1">
    <citation type="submission" date="2019-07" db="EMBL/GenBank/DDBJ databases">
        <title>New species of Amycolatopsis and Streptomyces.</title>
        <authorList>
            <person name="Duangmal K."/>
            <person name="Teo W.F.A."/>
            <person name="Lipun K."/>
        </authorList>
    </citation>
    <scope>NUCLEOTIDE SEQUENCE [LARGE SCALE GENOMIC DNA]</scope>
    <source>
        <strain evidence="2 3">NBRC 109810</strain>
    </source>
</reference>
<dbReference type="GO" id="GO:0016491">
    <property type="term" value="F:oxidoreductase activity"/>
    <property type="evidence" value="ECO:0007669"/>
    <property type="project" value="InterPro"/>
</dbReference>
<proteinExistence type="predicted"/>
<dbReference type="Gene3D" id="3.90.180.10">
    <property type="entry name" value="Medium-chain alcohol dehydrogenases, catalytic domain"/>
    <property type="match status" value="1"/>
</dbReference>
<accession>A0A5N8V516</accession>
<dbReference type="Pfam" id="PF08240">
    <property type="entry name" value="ADH_N"/>
    <property type="match status" value="1"/>
</dbReference>
<evidence type="ECO:0000313" key="2">
    <source>
        <dbReference type="EMBL" id="MPY30189.1"/>
    </source>
</evidence>
<dbReference type="Proteomes" id="UP000325849">
    <property type="component" value="Unassembled WGS sequence"/>
</dbReference>
<feature type="domain" description="Enoyl reductase (ER)" evidence="1">
    <location>
        <begin position="29"/>
        <end position="340"/>
    </location>
</feature>
<dbReference type="OrthoDB" id="4190732at2"/>